<dbReference type="Pfam" id="PF07195">
    <property type="entry name" value="FliD_C"/>
    <property type="match status" value="1"/>
</dbReference>
<evidence type="ECO:0000256" key="4">
    <source>
        <dbReference type="ARBA" id="ARBA00023143"/>
    </source>
</evidence>
<organism evidence="8 9">
    <name type="scientific">Helicobacter fennelliae</name>
    <dbReference type="NCBI Taxonomy" id="215"/>
    <lineage>
        <taxon>Bacteria</taxon>
        <taxon>Pseudomonadati</taxon>
        <taxon>Campylobacterota</taxon>
        <taxon>Epsilonproteobacteria</taxon>
        <taxon>Campylobacterales</taxon>
        <taxon>Helicobacteraceae</taxon>
        <taxon>Helicobacter</taxon>
    </lineage>
</organism>
<evidence type="ECO:0000313" key="8">
    <source>
        <dbReference type="EMBL" id="SQB98424.1"/>
    </source>
</evidence>
<name>A0A2X3BF58_9HELI</name>
<keyword evidence="8" id="KW-0969">Cilium</keyword>
<accession>A0A2X3BF58</accession>
<evidence type="ECO:0000313" key="9">
    <source>
        <dbReference type="Proteomes" id="UP000250166"/>
    </source>
</evidence>
<dbReference type="NCBIfam" id="NF006282">
    <property type="entry name" value="PRK08453.1"/>
    <property type="match status" value="1"/>
</dbReference>
<evidence type="ECO:0000256" key="1">
    <source>
        <dbReference type="ARBA" id="ARBA00009764"/>
    </source>
</evidence>
<comment type="subunit">
    <text evidence="2 5">Homopentamer.</text>
</comment>
<comment type="subcellular location">
    <subcellularLocation>
        <location evidence="5">Secreted</location>
    </subcellularLocation>
    <subcellularLocation>
        <location evidence="5">Bacterial flagellum</location>
    </subcellularLocation>
</comment>
<dbReference type="EMBL" id="UAWL01000006">
    <property type="protein sequence ID" value="SQB98424.1"/>
    <property type="molecule type" value="Genomic_DNA"/>
</dbReference>
<keyword evidence="8" id="KW-0282">Flagellum</keyword>
<dbReference type="Pfam" id="PF02465">
    <property type="entry name" value="FliD_N"/>
    <property type="match status" value="1"/>
</dbReference>
<dbReference type="GO" id="GO:0009424">
    <property type="term" value="C:bacterial-type flagellum hook"/>
    <property type="evidence" value="ECO:0007669"/>
    <property type="project" value="UniProtKB-UniRule"/>
</dbReference>
<dbReference type="Proteomes" id="UP000250166">
    <property type="component" value="Unassembled WGS sequence"/>
</dbReference>
<dbReference type="InterPro" id="IPR010809">
    <property type="entry name" value="FliD_C"/>
</dbReference>
<dbReference type="GO" id="GO:0007155">
    <property type="term" value="P:cell adhesion"/>
    <property type="evidence" value="ECO:0007669"/>
    <property type="project" value="InterPro"/>
</dbReference>
<evidence type="ECO:0000256" key="2">
    <source>
        <dbReference type="ARBA" id="ARBA00011255"/>
    </source>
</evidence>
<comment type="function">
    <text evidence="5">Required for morphogenesis and for the elongation of the flagellar filament by facilitating polymerization of the flagellin monomers at the tip of growing filament. Forms a capping structure, which prevents flagellin subunits (transported through the central channel of the flagellum) from leaking out without polymerization at the distal end.</text>
</comment>
<dbReference type="RefSeq" id="WP_023947848.1">
    <property type="nucleotide sequence ID" value="NZ_JAERIV010000008.1"/>
</dbReference>
<evidence type="ECO:0000259" key="7">
    <source>
        <dbReference type="Pfam" id="PF07195"/>
    </source>
</evidence>
<protein>
    <recommendedName>
        <fullName evidence="5">Flagellar hook-associated protein 2</fullName>
        <shortName evidence="5">HAP2</shortName>
    </recommendedName>
    <alternativeName>
        <fullName evidence="5">Flagellar cap protein</fullName>
    </alternativeName>
</protein>
<keyword evidence="8" id="KW-0966">Cell projection</keyword>
<reference evidence="8 9" key="1">
    <citation type="submission" date="2018-06" db="EMBL/GenBank/DDBJ databases">
        <authorList>
            <consortium name="Pathogen Informatics"/>
            <person name="Doyle S."/>
        </authorList>
    </citation>
    <scope>NUCLEOTIDE SEQUENCE [LARGE SCALE GENOMIC DNA]</scope>
    <source>
        <strain evidence="8 9">NCTC13102</strain>
    </source>
</reference>
<comment type="similarity">
    <text evidence="1 5">Belongs to the FliD family.</text>
</comment>
<keyword evidence="4 5" id="KW-0975">Bacterial flagellum</keyword>
<keyword evidence="3" id="KW-0175">Coiled coil</keyword>
<dbReference type="PANTHER" id="PTHR30288">
    <property type="entry name" value="FLAGELLAR CAP/ASSEMBLY PROTEIN FLID"/>
    <property type="match status" value="1"/>
</dbReference>
<keyword evidence="5" id="KW-0964">Secreted</keyword>
<dbReference type="GO" id="GO:0005576">
    <property type="term" value="C:extracellular region"/>
    <property type="evidence" value="ECO:0007669"/>
    <property type="project" value="UniProtKB-SubCell"/>
</dbReference>
<proteinExistence type="inferred from homology"/>
<dbReference type="InterPro" id="IPR003481">
    <property type="entry name" value="FliD_N"/>
</dbReference>
<feature type="domain" description="Flagellar hook-associated protein 2 C-terminal" evidence="7">
    <location>
        <begin position="424"/>
        <end position="658"/>
    </location>
</feature>
<dbReference type="InterPro" id="IPR040026">
    <property type="entry name" value="FliD"/>
</dbReference>
<feature type="domain" description="Flagellar hook-associated protein 2 N-terminal" evidence="6">
    <location>
        <begin position="13"/>
        <end position="108"/>
    </location>
</feature>
<dbReference type="GO" id="GO:0009421">
    <property type="term" value="C:bacterial-type flagellum filament cap"/>
    <property type="evidence" value="ECO:0007669"/>
    <property type="project" value="InterPro"/>
</dbReference>
<dbReference type="AlphaFoldDB" id="A0A2X3BF58"/>
<evidence type="ECO:0000256" key="5">
    <source>
        <dbReference type="RuleBase" id="RU362066"/>
    </source>
</evidence>
<evidence type="ECO:0000259" key="6">
    <source>
        <dbReference type="Pfam" id="PF02465"/>
    </source>
</evidence>
<dbReference type="GO" id="GO:0071973">
    <property type="term" value="P:bacterial-type flagellum-dependent cell motility"/>
    <property type="evidence" value="ECO:0007669"/>
    <property type="project" value="TreeGrafter"/>
</dbReference>
<gene>
    <name evidence="8" type="primary">fliD</name>
    <name evidence="8" type="ORF">NCTC13102_00882</name>
</gene>
<dbReference type="PANTHER" id="PTHR30288:SF0">
    <property type="entry name" value="FLAGELLAR HOOK-ASSOCIATED PROTEIN 2"/>
    <property type="match status" value="1"/>
</dbReference>
<sequence length="675" mass="73330">MAIGKINSLGVGSGVLNYDVIDKLRESDEKAMIKPIERKMEQNVEKQKTLAEIKTLLSGLRTPTKFLADYSSYLGRTTHVNSDAIKASVASGVPIQDIKIDVHQLAQGDINEIGGKFESRDSTFSENDIKLSFFTQGKKYDINIKAGMSVGDVAQLITDETNGEVTGIIMKTGGAKPYQLMLNSKGMGDQSRIYFGTLMQTGVIQNGALNLEQGDFNITLKDNHGNEHTLDIILKTDGSSDSALVLKEAIKEAIQKNTDLKDLLDSDINIGLDNDGKSLILNDLRGYEIKVGGNQAKALGFKETQSKQEPLAQSGSAVKAGKLSGVVQIGSVPLDLAKMTKDKNTSEQNAQIIAQAIENIAGMHAKTDGQGKLTLYSEIGEIKIQANDDVGKQAIADMGLQAGIMQGYAKLQDSLFKIKNIQKGSDALISYNGALVSRPTNEINDVISGVSLTLQSTTEEGKPAIISVGRDTQAIVDNLKEFVKAYNELVPKLNESTRYDEDSKIAGIFNGVSDIRTIRSSLNSLITYSEFLDTNILNLVAYGITLNDNGVMFLDENKLSSAINSNPKGTEEFFFGKDKKESSGKETHIDGVFVKIDKFLSGLVDGSNSRLEVFGSSLERDAKSLQKDKKSANELLDTRYDTMAQRFAAYDNQIAKTKNAFGSVQMMIDQSVAKK</sequence>
<evidence type="ECO:0000256" key="3">
    <source>
        <dbReference type="ARBA" id="ARBA00023054"/>
    </source>
</evidence>